<dbReference type="EMBL" id="GBRH01208277">
    <property type="protein sequence ID" value="JAD89618.1"/>
    <property type="molecule type" value="Transcribed_RNA"/>
</dbReference>
<protein>
    <recommendedName>
        <fullName evidence="1">At1g61320/AtMIF1 LRR domain-containing protein</fullName>
    </recommendedName>
</protein>
<evidence type="ECO:0000313" key="2">
    <source>
        <dbReference type="EMBL" id="JAD89618.1"/>
    </source>
</evidence>
<reference evidence="2" key="1">
    <citation type="submission" date="2014-09" db="EMBL/GenBank/DDBJ databases">
        <authorList>
            <person name="Magalhaes I.L.F."/>
            <person name="Oliveira U."/>
            <person name="Santos F.R."/>
            <person name="Vidigal T.H.D.A."/>
            <person name="Brescovit A.D."/>
            <person name="Santos A.J."/>
        </authorList>
    </citation>
    <scope>NUCLEOTIDE SEQUENCE</scope>
    <source>
        <tissue evidence="2">Shoot tissue taken approximately 20 cm above the soil surface</tissue>
    </source>
</reference>
<sequence length="175" mass="20074">MKNLSMCCSNVVYYARAGLPSIMPNLETLDLRSDDEVVDTPMLPTKFHYLNHLTICMRSGTFNPSYDYFSVVSFLDASASPSLETLILDVSKEHMERDSVFGDSSHLRQIAEHRHYYLKNVKIIGFSSAKRLIELTCYILNNAVSLECLTLDTLYGFRCSDDEIYERCSPWARIF</sequence>
<organism evidence="2">
    <name type="scientific">Arundo donax</name>
    <name type="common">Giant reed</name>
    <name type="synonym">Donax arundinaceus</name>
    <dbReference type="NCBI Taxonomy" id="35708"/>
    <lineage>
        <taxon>Eukaryota</taxon>
        <taxon>Viridiplantae</taxon>
        <taxon>Streptophyta</taxon>
        <taxon>Embryophyta</taxon>
        <taxon>Tracheophyta</taxon>
        <taxon>Spermatophyta</taxon>
        <taxon>Magnoliopsida</taxon>
        <taxon>Liliopsida</taxon>
        <taxon>Poales</taxon>
        <taxon>Poaceae</taxon>
        <taxon>PACMAD clade</taxon>
        <taxon>Arundinoideae</taxon>
        <taxon>Arundineae</taxon>
        <taxon>Arundo</taxon>
    </lineage>
</organism>
<evidence type="ECO:0000259" key="1">
    <source>
        <dbReference type="Pfam" id="PF23622"/>
    </source>
</evidence>
<feature type="domain" description="At1g61320/AtMIF1 LRR" evidence="1">
    <location>
        <begin position="1"/>
        <end position="171"/>
    </location>
</feature>
<dbReference type="PANTHER" id="PTHR34145:SF49">
    <property type="entry name" value="FBD DOMAIN-CONTAINING PROTEIN"/>
    <property type="match status" value="1"/>
</dbReference>
<name>A0A0A9DSI0_ARUDO</name>
<dbReference type="InterPro" id="IPR053772">
    <property type="entry name" value="At1g61320/At1g61330-like"/>
</dbReference>
<dbReference type="Pfam" id="PF23622">
    <property type="entry name" value="LRR_At1g61320_AtMIF1"/>
    <property type="match status" value="1"/>
</dbReference>
<proteinExistence type="predicted"/>
<accession>A0A0A9DSI0</accession>
<dbReference type="AlphaFoldDB" id="A0A0A9DSI0"/>
<dbReference type="InterPro" id="IPR055357">
    <property type="entry name" value="LRR_At1g61320_AtMIF1"/>
</dbReference>
<reference evidence="2" key="2">
    <citation type="journal article" date="2015" name="Data Brief">
        <title>Shoot transcriptome of the giant reed, Arundo donax.</title>
        <authorList>
            <person name="Barrero R.A."/>
            <person name="Guerrero F.D."/>
            <person name="Moolhuijzen P."/>
            <person name="Goolsby J.A."/>
            <person name="Tidwell J."/>
            <person name="Bellgard S.E."/>
            <person name="Bellgard M.I."/>
        </authorList>
    </citation>
    <scope>NUCLEOTIDE SEQUENCE</scope>
    <source>
        <tissue evidence="2">Shoot tissue taken approximately 20 cm above the soil surface</tissue>
    </source>
</reference>
<dbReference type="PANTHER" id="PTHR34145">
    <property type="entry name" value="OS02G0105600 PROTEIN"/>
    <property type="match status" value="1"/>
</dbReference>